<reference evidence="2" key="1">
    <citation type="submission" date="2020-01" db="EMBL/GenBank/DDBJ databases">
        <authorList>
            <consortium name="DOE Joint Genome Institute"/>
            <person name="Haridas S."/>
            <person name="Albert R."/>
            <person name="Binder M."/>
            <person name="Bloem J."/>
            <person name="Labutti K."/>
            <person name="Salamov A."/>
            <person name="Andreopoulos B."/>
            <person name="Baker S.E."/>
            <person name="Barry K."/>
            <person name="Bills G."/>
            <person name="Bluhm B.H."/>
            <person name="Cannon C."/>
            <person name="Castanera R."/>
            <person name="Culley D.E."/>
            <person name="Daum C."/>
            <person name="Ezra D."/>
            <person name="Gonzalez J.B."/>
            <person name="Henrissat B."/>
            <person name="Kuo A."/>
            <person name="Liang C."/>
            <person name="Lipzen A."/>
            <person name="Lutzoni F."/>
            <person name="Magnuson J."/>
            <person name="Mondo S."/>
            <person name="Nolan M."/>
            <person name="Ohm R."/>
            <person name="Pangilinan J."/>
            <person name="Park H.-J."/>
            <person name="Ramirez L."/>
            <person name="Alfaro M."/>
            <person name="Sun H."/>
            <person name="Tritt A."/>
            <person name="Yoshinaga Y."/>
            <person name="Zwiers L.-H."/>
            <person name="Turgeon B.G."/>
            <person name="Goodwin S.B."/>
            <person name="Spatafora J.W."/>
            <person name="Crous P.W."/>
            <person name="Grigoriev I.V."/>
        </authorList>
    </citation>
    <scope>NUCLEOTIDE SEQUENCE</scope>
    <source>
        <strain evidence="2">IPT5</strain>
    </source>
</reference>
<organism evidence="2 3">
    <name type="scientific">Plenodomus tracheiphilus IPT5</name>
    <dbReference type="NCBI Taxonomy" id="1408161"/>
    <lineage>
        <taxon>Eukaryota</taxon>
        <taxon>Fungi</taxon>
        <taxon>Dikarya</taxon>
        <taxon>Ascomycota</taxon>
        <taxon>Pezizomycotina</taxon>
        <taxon>Dothideomycetes</taxon>
        <taxon>Pleosporomycetidae</taxon>
        <taxon>Pleosporales</taxon>
        <taxon>Pleosporineae</taxon>
        <taxon>Leptosphaeriaceae</taxon>
        <taxon>Plenodomus</taxon>
    </lineage>
</organism>
<feature type="compositionally biased region" description="Acidic residues" evidence="1">
    <location>
        <begin position="315"/>
        <end position="325"/>
    </location>
</feature>
<dbReference type="OrthoDB" id="5398515at2759"/>
<feature type="compositionally biased region" description="Basic and acidic residues" evidence="1">
    <location>
        <begin position="385"/>
        <end position="403"/>
    </location>
</feature>
<gene>
    <name evidence="2" type="ORF">T440DRAFT_466977</name>
</gene>
<feature type="compositionally biased region" description="Basic and acidic residues" evidence="1">
    <location>
        <begin position="278"/>
        <end position="290"/>
    </location>
</feature>
<feature type="compositionally biased region" description="Basic and acidic residues" evidence="1">
    <location>
        <begin position="34"/>
        <end position="53"/>
    </location>
</feature>
<proteinExistence type="predicted"/>
<protein>
    <submittedName>
        <fullName evidence="2">Uncharacterized protein</fullName>
    </submittedName>
</protein>
<name>A0A6A7BA32_9PLEO</name>
<feature type="region of interest" description="Disordered" evidence="1">
    <location>
        <begin position="182"/>
        <end position="229"/>
    </location>
</feature>
<feature type="compositionally biased region" description="Acidic residues" evidence="1">
    <location>
        <begin position="265"/>
        <end position="275"/>
    </location>
</feature>
<feature type="compositionally biased region" description="Low complexity" evidence="1">
    <location>
        <begin position="366"/>
        <end position="381"/>
    </location>
</feature>
<evidence type="ECO:0000313" key="3">
    <source>
        <dbReference type="Proteomes" id="UP000799423"/>
    </source>
</evidence>
<feature type="region of interest" description="Disordered" evidence="1">
    <location>
        <begin position="255"/>
        <end position="403"/>
    </location>
</feature>
<keyword evidence="3" id="KW-1185">Reference proteome</keyword>
<sequence>MERTPSPPRRVHTPPAPGTSYEPFSPRRSSRVAAQRDTHVHHERPMPRTRRDVTPTASSKRSIVRAANFALSPPSSPVSPQHHTRSPRSVRRTHLEPLDSDSDHAAPTPARRFLSAMPSDMLPTPAKTPRKRPIGDLSSTSRILFPQRPATIEEVVPTPRKSRKTKNLFTLESFSAHMDDESEKIPIFTDSKERIPTPGAVDENPFLTTKKGKGRARTTPQKSRKIDQRTAKLNEAAERDEGMVYIFRGKKILRRFHDGPSDNDSAPEDDQELSADEMAIRRQVGREAHRPLTRSSVKPKLLFQKEIQQRKIANGEEEDDEEAVTDIEVPFAATPSRKKGKAVVPQPTLETTPPPTVRKLRKEISFDSWSRVKSSSSSSQPSKKRGGDLLERETGDKRARTRS</sequence>
<dbReference type="EMBL" id="MU006299">
    <property type="protein sequence ID" value="KAF2852274.1"/>
    <property type="molecule type" value="Genomic_DNA"/>
</dbReference>
<dbReference type="AlphaFoldDB" id="A0A6A7BA32"/>
<feature type="compositionally biased region" description="Basic residues" evidence="1">
    <location>
        <begin position="82"/>
        <end position="92"/>
    </location>
</feature>
<evidence type="ECO:0000313" key="2">
    <source>
        <dbReference type="EMBL" id="KAF2852274.1"/>
    </source>
</evidence>
<accession>A0A6A7BA32</accession>
<evidence type="ECO:0000256" key="1">
    <source>
        <dbReference type="SAM" id="MobiDB-lite"/>
    </source>
</evidence>
<dbReference type="Proteomes" id="UP000799423">
    <property type="component" value="Unassembled WGS sequence"/>
</dbReference>
<feature type="compositionally biased region" description="Basic and acidic residues" evidence="1">
    <location>
        <begin position="93"/>
        <end position="104"/>
    </location>
</feature>
<feature type="region of interest" description="Disordered" evidence="1">
    <location>
        <begin position="1"/>
        <end position="163"/>
    </location>
</feature>